<accession>A0A4Q1K6V4</accession>
<organism evidence="2 3">
    <name type="scientific">Flavobacterium stagni</name>
    <dbReference type="NCBI Taxonomy" id="2506421"/>
    <lineage>
        <taxon>Bacteria</taxon>
        <taxon>Pseudomonadati</taxon>
        <taxon>Bacteroidota</taxon>
        <taxon>Flavobacteriia</taxon>
        <taxon>Flavobacteriales</taxon>
        <taxon>Flavobacteriaceae</taxon>
        <taxon>Flavobacterium</taxon>
    </lineage>
</organism>
<sequence>MTFRITLLFMLFTQGILFAQTAWLENGTYQIVDDGPADEINPELKIVISGEKCTFYNGGSPLETTVEWLPDHCFRIPGYTFPISSENIPESVLKEPKPFIRLVKKQDTFWYFQMELPGDSIPILKGKLIKI</sequence>
<dbReference type="EMBL" id="SBKN01000007">
    <property type="protein sequence ID" value="RXR21587.1"/>
    <property type="molecule type" value="Genomic_DNA"/>
</dbReference>
<evidence type="ECO:0000256" key="1">
    <source>
        <dbReference type="SAM" id="SignalP"/>
    </source>
</evidence>
<protein>
    <submittedName>
        <fullName evidence="2">Uncharacterized protein</fullName>
    </submittedName>
</protein>
<feature type="chain" id="PRO_5020496899" evidence="1">
    <location>
        <begin position="20"/>
        <end position="131"/>
    </location>
</feature>
<evidence type="ECO:0000313" key="3">
    <source>
        <dbReference type="Proteomes" id="UP000289857"/>
    </source>
</evidence>
<dbReference type="AlphaFoldDB" id="A0A4Q1K6V4"/>
<reference evidence="3" key="1">
    <citation type="submission" date="2019-01" db="EMBL/GenBank/DDBJ databases">
        <title>Cytophagaceae bacterium strain CAR-16.</title>
        <authorList>
            <person name="Chen W.-M."/>
        </authorList>
    </citation>
    <scope>NUCLEOTIDE SEQUENCE [LARGE SCALE GENOMIC DNA]</scope>
    <source>
        <strain evidence="3">WWJ-16</strain>
    </source>
</reference>
<gene>
    <name evidence="2" type="ORF">EQG61_11285</name>
</gene>
<proteinExistence type="predicted"/>
<dbReference type="Proteomes" id="UP000289857">
    <property type="component" value="Unassembled WGS sequence"/>
</dbReference>
<comment type="caution">
    <text evidence="2">The sequence shown here is derived from an EMBL/GenBank/DDBJ whole genome shotgun (WGS) entry which is preliminary data.</text>
</comment>
<dbReference type="RefSeq" id="WP_129462047.1">
    <property type="nucleotide sequence ID" value="NZ_SBKN01000007.1"/>
</dbReference>
<keyword evidence="3" id="KW-1185">Reference proteome</keyword>
<name>A0A4Q1K6V4_9FLAO</name>
<keyword evidence="1" id="KW-0732">Signal</keyword>
<feature type="signal peptide" evidence="1">
    <location>
        <begin position="1"/>
        <end position="19"/>
    </location>
</feature>
<evidence type="ECO:0000313" key="2">
    <source>
        <dbReference type="EMBL" id="RXR21587.1"/>
    </source>
</evidence>